<evidence type="ECO:0000259" key="5">
    <source>
        <dbReference type="Pfam" id="PF02397"/>
    </source>
</evidence>
<accession>A0A564ZIY9</accession>
<dbReference type="PANTHER" id="PTHR30576">
    <property type="entry name" value="COLANIC BIOSYNTHESIS UDP-GLUCOSE LIPID CARRIER TRANSFERASE"/>
    <property type="match status" value="1"/>
</dbReference>
<dbReference type="InterPro" id="IPR003362">
    <property type="entry name" value="Bact_transf"/>
</dbReference>
<feature type="transmembrane region" description="Helical" evidence="3">
    <location>
        <begin position="244"/>
        <end position="266"/>
    </location>
</feature>
<keyword evidence="6" id="KW-0808">Transferase</keyword>
<feature type="compositionally biased region" description="Basic and acidic residues" evidence="2">
    <location>
        <begin position="453"/>
        <end position="473"/>
    </location>
</feature>
<dbReference type="EMBL" id="CABIKM010000019">
    <property type="protein sequence ID" value="VUZ84857.1"/>
    <property type="molecule type" value="Genomic_DNA"/>
</dbReference>
<evidence type="ECO:0000256" key="2">
    <source>
        <dbReference type="SAM" id="MobiDB-lite"/>
    </source>
</evidence>
<keyword evidence="3" id="KW-0472">Membrane</keyword>
<evidence type="ECO:0000256" key="1">
    <source>
        <dbReference type="ARBA" id="ARBA00006464"/>
    </source>
</evidence>
<comment type="similarity">
    <text evidence="1">Belongs to the bacterial sugar transferase family.</text>
</comment>
<feature type="transmembrane region" description="Helical" evidence="3">
    <location>
        <begin position="278"/>
        <end position="301"/>
    </location>
</feature>
<evidence type="ECO:0000313" key="7">
    <source>
        <dbReference type="Proteomes" id="UP000334340"/>
    </source>
</evidence>
<reference evidence="6 7" key="1">
    <citation type="submission" date="2019-07" db="EMBL/GenBank/DDBJ databases">
        <authorList>
            <person name="Cremers G."/>
        </authorList>
    </citation>
    <scope>NUCLEOTIDE SEQUENCE [LARGE SCALE GENOMIC DNA]</scope>
</reference>
<keyword evidence="3" id="KW-1133">Transmembrane helix</keyword>
<dbReference type="Pfam" id="PF13727">
    <property type="entry name" value="CoA_binding_3"/>
    <property type="match status" value="1"/>
</dbReference>
<evidence type="ECO:0000256" key="3">
    <source>
        <dbReference type="SAM" id="Phobius"/>
    </source>
</evidence>
<gene>
    <name evidence="6" type="ORF">MELA_01232</name>
</gene>
<dbReference type="InterPro" id="IPR001509">
    <property type="entry name" value="Epimerase_deHydtase"/>
</dbReference>
<dbReference type="Pfam" id="PF01370">
    <property type="entry name" value="Epimerase"/>
    <property type="match status" value="1"/>
</dbReference>
<keyword evidence="3" id="KW-0812">Transmembrane</keyword>
<feature type="region of interest" description="Disordered" evidence="2">
    <location>
        <begin position="453"/>
        <end position="481"/>
    </location>
</feature>
<feature type="transmembrane region" description="Helical" evidence="3">
    <location>
        <begin position="7"/>
        <end position="29"/>
    </location>
</feature>
<dbReference type="InterPro" id="IPR036291">
    <property type="entry name" value="NAD(P)-bd_dom_sf"/>
</dbReference>
<sequence length="831" mass="92537">MAKRPLDIVLALIGLSLAWPVLLLIALLIKLDSRGPVLFRQERIGRAGKPFRLLKFRSMVDNAYALGPRLTQKRDPRITRIGQILRWLKLDELPQLINVLKGDMSFIGPRPEDPHFVSLYTEEERAVLSVRPGIVGPSQIKGRDELELYPEGVDTEQYYTEHILPAKLQTDLEYVRRASLWCDLQLLMAGIAATVLGSFKSKYVRLNRRKISFLGLDIALSLSAYLLAFGLVFDWTITSHAIPYLTLVCISIVLFRPLCFMYCGLYQNILKYLGTTEFTAVIKAVTLGSVLISANLFLFGFASHSRAVLATDWMLLVIALFGYRLYLKARAELASHPRIPTVIAGVTNMGEELARELIRNPSLPYMPVAFLDNDPHKWGALIHGVRVKGGIKDLAQVARLTGARMVLIPYPNMSTNGDLRDMIHQCRQQRLDYRAIPALDHLLNGSFRLPEDPAAHTGDLEPAQHKATSDKQEPGGAETRAAFPKGPPVILVTGGAGYVGSWLVRKLLERNYRVRILDSLLYGDRGLRDLADHSHVEVIEGDIRHLWTMARAIKGVSGVIALAAFVGDAACDLDPEETIATNYESVRLLADVCRRQGVRRVVFASSCSVYGANSALVLNEGSWLNPVSLYARTRIQAEEVLLRHAESFEVVILRLATVFGLSPRMRFDLLVNTLTLNAVINRRIQLFGGEQWRPNLHVCDAADAFILGLEAPAEKVQKGIFNVGSNESNYTIAQIAELVKQHVGQVKVEIKADQADQRNYRVGFDKIRYVLGFQPQFTVEDGIKEIAQALAGGLIRDPAADIYHNYRCLTKRRPSQAVGMLRPMLAGTAAT</sequence>
<dbReference type="Pfam" id="PF02397">
    <property type="entry name" value="Bac_transf"/>
    <property type="match status" value="1"/>
</dbReference>
<dbReference type="Gene3D" id="3.40.50.720">
    <property type="entry name" value="NAD(P)-binding Rossmann-like Domain"/>
    <property type="match status" value="2"/>
</dbReference>
<dbReference type="GO" id="GO:0016780">
    <property type="term" value="F:phosphotransferase activity, for other substituted phosphate groups"/>
    <property type="evidence" value="ECO:0007669"/>
    <property type="project" value="TreeGrafter"/>
</dbReference>
<feature type="transmembrane region" description="Helical" evidence="3">
    <location>
        <begin position="211"/>
        <end position="232"/>
    </location>
</feature>
<dbReference type="CDD" id="cd08946">
    <property type="entry name" value="SDR_e"/>
    <property type="match status" value="1"/>
</dbReference>
<feature type="domain" description="Bacterial sugar transferase" evidence="5">
    <location>
        <begin position="3"/>
        <end position="193"/>
    </location>
</feature>
<keyword evidence="7" id="KW-1185">Reference proteome</keyword>
<dbReference type="SUPFAM" id="SSF51735">
    <property type="entry name" value="NAD(P)-binding Rossmann-fold domains"/>
    <property type="match status" value="2"/>
</dbReference>
<dbReference type="Proteomes" id="UP000334340">
    <property type="component" value="Unassembled WGS sequence"/>
</dbReference>
<dbReference type="PANTHER" id="PTHR30576:SF20">
    <property type="entry name" value="QUINOVOSAMINEPHOSPHOTRANSFERAE-RELATED"/>
    <property type="match status" value="1"/>
</dbReference>
<feature type="transmembrane region" description="Helical" evidence="3">
    <location>
        <begin position="178"/>
        <end position="199"/>
    </location>
</feature>
<evidence type="ECO:0000313" key="6">
    <source>
        <dbReference type="EMBL" id="VUZ84857.1"/>
    </source>
</evidence>
<feature type="domain" description="NAD-dependent epimerase/dehydratase" evidence="4">
    <location>
        <begin position="490"/>
        <end position="724"/>
    </location>
</feature>
<evidence type="ECO:0000259" key="4">
    <source>
        <dbReference type="Pfam" id="PF01370"/>
    </source>
</evidence>
<protein>
    <submittedName>
        <fullName evidence="6">UDP-phosphate glucose phosphotransferase</fullName>
    </submittedName>
</protein>
<organism evidence="6 7">
    <name type="scientific">Candidatus Methylomirabilis lanthanidiphila</name>
    <dbReference type="NCBI Taxonomy" id="2211376"/>
    <lineage>
        <taxon>Bacteria</taxon>
        <taxon>Candidatus Methylomirabilota</taxon>
        <taxon>Candidatus Methylomirabilia</taxon>
        <taxon>Candidatus Methylomirabilales</taxon>
        <taxon>Candidatus Methylomirabilaceae</taxon>
        <taxon>Candidatus Methylomirabilis</taxon>
    </lineage>
</organism>
<dbReference type="AlphaFoldDB" id="A0A564ZIY9"/>
<proteinExistence type="inferred from homology"/>
<name>A0A564ZIY9_9BACT</name>